<dbReference type="Proteomes" id="UP000001812">
    <property type="component" value="Chromosome II"/>
</dbReference>
<dbReference type="AlphaFoldDB" id="A0A0E1VYD5"/>
<name>A0A0E1VYD5_BURPE</name>
<sequence>MALLRPLRAVAGLLAFTSGFCFVLRFETWVTPVYSLRIACASTAERAKRRDARRHSRAPPP</sequence>
<proteinExistence type="predicted"/>
<gene>
    <name evidence="1" type="ORF">BURPS1710A_A2155</name>
</gene>
<evidence type="ECO:0000313" key="1">
    <source>
        <dbReference type="EMBL" id="EET05970.1"/>
    </source>
</evidence>
<dbReference type="HOGENOM" id="CLU_2913622_0_0_4"/>
<protein>
    <submittedName>
        <fullName evidence="1">Uncharacterized protein</fullName>
    </submittedName>
</protein>
<accession>A0A0E1VYD5</accession>
<reference evidence="1" key="1">
    <citation type="submission" date="2009-05" db="EMBL/GenBank/DDBJ databases">
        <authorList>
            <person name="Harkins D.M."/>
            <person name="DeShazer D."/>
            <person name="Woods D.E."/>
            <person name="Brinkac L.M."/>
            <person name="Brown K.A."/>
            <person name="Hung G.C."/>
            <person name="Tuanyok A."/>
            <person name="Zhang B."/>
            <person name="Nierman W.C."/>
        </authorList>
    </citation>
    <scope>NUCLEOTIDE SEQUENCE [LARGE SCALE GENOMIC DNA]</scope>
    <source>
        <strain evidence="1">1710a</strain>
    </source>
</reference>
<dbReference type="EMBL" id="CM000833">
    <property type="protein sequence ID" value="EET05970.1"/>
    <property type="molecule type" value="Genomic_DNA"/>
</dbReference>
<organism evidence="1">
    <name type="scientific">Burkholderia pseudomallei 1710a</name>
    <dbReference type="NCBI Taxonomy" id="320371"/>
    <lineage>
        <taxon>Bacteria</taxon>
        <taxon>Pseudomonadati</taxon>
        <taxon>Pseudomonadota</taxon>
        <taxon>Betaproteobacteria</taxon>
        <taxon>Burkholderiales</taxon>
        <taxon>Burkholderiaceae</taxon>
        <taxon>Burkholderia</taxon>
        <taxon>pseudomallei group</taxon>
    </lineage>
</organism>